<reference evidence="1 2" key="1">
    <citation type="submission" date="2018-06" db="EMBL/GenBank/DDBJ databases">
        <title>Comparative genomics reveals the genomic features of Rhizophagus irregularis, R. cerebriforme, R. diaphanum and Gigaspora rosea, and their symbiotic lifestyle signature.</title>
        <authorList>
            <person name="Morin E."/>
            <person name="San Clemente H."/>
            <person name="Chen E.C.H."/>
            <person name="De La Providencia I."/>
            <person name="Hainaut M."/>
            <person name="Kuo A."/>
            <person name="Kohler A."/>
            <person name="Murat C."/>
            <person name="Tang N."/>
            <person name="Roy S."/>
            <person name="Loubradou J."/>
            <person name="Henrissat B."/>
            <person name="Grigoriev I.V."/>
            <person name="Corradi N."/>
            <person name="Roux C."/>
            <person name="Martin F.M."/>
        </authorList>
    </citation>
    <scope>NUCLEOTIDE SEQUENCE [LARGE SCALE GENOMIC DNA]</scope>
    <source>
        <strain evidence="1 2">DAOM 194757</strain>
    </source>
</reference>
<dbReference type="OrthoDB" id="10258062at2759"/>
<gene>
    <name evidence="1" type="ORF">C2G38_2126283</name>
</gene>
<dbReference type="STRING" id="44941.A0A397TX69"/>
<evidence type="ECO:0000313" key="1">
    <source>
        <dbReference type="EMBL" id="RIB02021.1"/>
    </source>
</evidence>
<sequence length="222" mass="26083">MLDNNSSENQLRSYLSSLQNEIKSSNCSVEIVSEFLRGPLDFLENKNWKGPFPNRQLHKYFLTKLYSKHLSFILENIINNWFEILTRSQQQMLVTEYFVPSGEKNLQKQIRACISLQVLVTHFSVSSQQNSHLEQKEQTHLLMIIKRLLVSLFNIYSMSDFFDAILSNEDINLNERFPYWKEFVSLVCSIPERAANLMILNQNQIYNSRSQEDDVLSDVYPN</sequence>
<feature type="non-terminal residue" evidence="1">
    <location>
        <position position="222"/>
    </location>
</feature>
<comment type="caution">
    <text evidence="1">The sequence shown here is derived from an EMBL/GenBank/DDBJ whole genome shotgun (WGS) entry which is preliminary data.</text>
</comment>
<proteinExistence type="predicted"/>
<evidence type="ECO:0000313" key="2">
    <source>
        <dbReference type="Proteomes" id="UP000266673"/>
    </source>
</evidence>
<protein>
    <submittedName>
        <fullName evidence="1">Uncharacterized protein</fullName>
    </submittedName>
</protein>
<dbReference type="AlphaFoldDB" id="A0A397TX69"/>
<keyword evidence="2" id="KW-1185">Reference proteome</keyword>
<dbReference type="Proteomes" id="UP000266673">
    <property type="component" value="Unassembled WGS sequence"/>
</dbReference>
<name>A0A397TX69_9GLOM</name>
<accession>A0A397TX69</accession>
<organism evidence="1 2">
    <name type="scientific">Gigaspora rosea</name>
    <dbReference type="NCBI Taxonomy" id="44941"/>
    <lineage>
        <taxon>Eukaryota</taxon>
        <taxon>Fungi</taxon>
        <taxon>Fungi incertae sedis</taxon>
        <taxon>Mucoromycota</taxon>
        <taxon>Glomeromycotina</taxon>
        <taxon>Glomeromycetes</taxon>
        <taxon>Diversisporales</taxon>
        <taxon>Gigasporaceae</taxon>
        <taxon>Gigaspora</taxon>
    </lineage>
</organism>
<dbReference type="EMBL" id="QKWP01002852">
    <property type="protein sequence ID" value="RIB02021.1"/>
    <property type="molecule type" value="Genomic_DNA"/>
</dbReference>